<proteinExistence type="predicted"/>
<protein>
    <submittedName>
        <fullName evidence="2">Uncharacterized protein</fullName>
    </submittedName>
</protein>
<dbReference type="WBParaSite" id="nRc.2.0.1.t12638-RA">
    <property type="protein sequence ID" value="nRc.2.0.1.t12638-RA"/>
    <property type="gene ID" value="nRc.2.0.1.g12638"/>
</dbReference>
<dbReference type="AlphaFoldDB" id="A0A915IFQ5"/>
<name>A0A915IFQ5_ROMCU</name>
<reference evidence="2" key="1">
    <citation type="submission" date="2022-11" db="UniProtKB">
        <authorList>
            <consortium name="WormBaseParasite"/>
        </authorList>
    </citation>
    <scope>IDENTIFICATION</scope>
</reference>
<dbReference type="Proteomes" id="UP000887565">
    <property type="component" value="Unplaced"/>
</dbReference>
<sequence length="145" mass="17061">MTDLISINRLRAPTSNAFAVPICLNRFRRLPKDKTANKTFFTRFEDCNNFDARIMAIKSKYLKNKSRPEKSRAFSSKYIWRRGGSDRHRATGRLGRRVGTIWAIARYRRHLARNDTRGTTSRRFFVATIVRDRPRMQSEGETVFE</sequence>
<keyword evidence="1" id="KW-1185">Reference proteome</keyword>
<organism evidence="1 2">
    <name type="scientific">Romanomermis culicivorax</name>
    <name type="common">Nematode worm</name>
    <dbReference type="NCBI Taxonomy" id="13658"/>
    <lineage>
        <taxon>Eukaryota</taxon>
        <taxon>Metazoa</taxon>
        <taxon>Ecdysozoa</taxon>
        <taxon>Nematoda</taxon>
        <taxon>Enoplea</taxon>
        <taxon>Dorylaimia</taxon>
        <taxon>Mermithida</taxon>
        <taxon>Mermithoidea</taxon>
        <taxon>Mermithidae</taxon>
        <taxon>Romanomermis</taxon>
    </lineage>
</organism>
<evidence type="ECO:0000313" key="2">
    <source>
        <dbReference type="WBParaSite" id="nRc.2.0.1.t12638-RA"/>
    </source>
</evidence>
<accession>A0A915IFQ5</accession>
<evidence type="ECO:0000313" key="1">
    <source>
        <dbReference type="Proteomes" id="UP000887565"/>
    </source>
</evidence>